<keyword evidence="4" id="KW-0812">Transmembrane</keyword>
<dbReference type="GO" id="GO:0004765">
    <property type="term" value="F:shikimate kinase activity"/>
    <property type="evidence" value="ECO:0007669"/>
    <property type="project" value="TreeGrafter"/>
</dbReference>
<dbReference type="Gene3D" id="3.40.50.300">
    <property type="entry name" value="P-loop containing nucleotide triphosphate hydrolases"/>
    <property type="match status" value="1"/>
</dbReference>
<evidence type="ECO:0000256" key="4">
    <source>
        <dbReference type="SAM" id="Phobius"/>
    </source>
</evidence>
<evidence type="ECO:0008006" key="6">
    <source>
        <dbReference type="Google" id="ProtNLM"/>
    </source>
</evidence>
<protein>
    <recommendedName>
        <fullName evidence="6">Shikimate kinase</fullName>
    </recommendedName>
</protein>
<reference evidence="5" key="1">
    <citation type="journal article" date="2015" name="Nature">
        <title>Complex archaea that bridge the gap between prokaryotes and eukaryotes.</title>
        <authorList>
            <person name="Spang A."/>
            <person name="Saw J.H."/>
            <person name="Jorgensen S.L."/>
            <person name="Zaremba-Niedzwiedzka K."/>
            <person name="Martijn J."/>
            <person name="Lind A.E."/>
            <person name="van Eijk R."/>
            <person name="Schleper C."/>
            <person name="Guy L."/>
            <person name="Ettema T.J."/>
        </authorList>
    </citation>
    <scope>NUCLEOTIDE SEQUENCE</scope>
</reference>
<dbReference type="PRINTS" id="PR01100">
    <property type="entry name" value="SHIKIMTKNASE"/>
</dbReference>
<dbReference type="AlphaFoldDB" id="A0A0F9ASS6"/>
<evidence type="ECO:0000256" key="1">
    <source>
        <dbReference type="ARBA" id="ARBA00022605"/>
    </source>
</evidence>
<keyword evidence="4" id="KW-0472">Membrane</keyword>
<gene>
    <name evidence="5" type="ORF">LCGC14_2535120</name>
</gene>
<dbReference type="EMBL" id="LAZR01041229">
    <property type="protein sequence ID" value="KKL12500.1"/>
    <property type="molecule type" value="Genomic_DNA"/>
</dbReference>
<feature type="non-terminal residue" evidence="5">
    <location>
        <position position="165"/>
    </location>
</feature>
<feature type="region of interest" description="Disordered" evidence="3">
    <location>
        <begin position="127"/>
        <end position="165"/>
    </location>
</feature>
<keyword evidence="1" id="KW-0028">Amino-acid biosynthesis</keyword>
<accession>A0A0F9ASS6</accession>
<sequence length="165" mass="16974">MPRRPLRIVLTGFSGTGKSLVAPLVAQRLGWQVVDTDSLVEGAARKPITDIFEQDGETRFRELEREAVRRASSQEEVVVAAGGGVDPTTRVTTLVGAAPVTIVGAIVMGVITSMAVGGGAMNIRRWPSTSNSTLPSTSSPMMTGGLGASACGRPKTRGSGAPGIG</sequence>
<organism evidence="5">
    <name type="scientific">marine sediment metagenome</name>
    <dbReference type="NCBI Taxonomy" id="412755"/>
    <lineage>
        <taxon>unclassified sequences</taxon>
        <taxon>metagenomes</taxon>
        <taxon>ecological metagenomes</taxon>
    </lineage>
</organism>
<dbReference type="SUPFAM" id="SSF52540">
    <property type="entry name" value="P-loop containing nucleoside triphosphate hydrolases"/>
    <property type="match status" value="1"/>
</dbReference>
<keyword evidence="4" id="KW-1133">Transmembrane helix</keyword>
<keyword evidence="2" id="KW-0057">Aromatic amino acid biosynthesis</keyword>
<dbReference type="InterPro" id="IPR027417">
    <property type="entry name" value="P-loop_NTPase"/>
</dbReference>
<feature type="transmembrane region" description="Helical" evidence="4">
    <location>
        <begin position="94"/>
        <end position="116"/>
    </location>
</feature>
<dbReference type="GO" id="GO:0005829">
    <property type="term" value="C:cytosol"/>
    <property type="evidence" value="ECO:0007669"/>
    <property type="project" value="TreeGrafter"/>
</dbReference>
<dbReference type="GO" id="GO:0009073">
    <property type="term" value="P:aromatic amino acid family biosynthetic process"/>
    <property type="evidence" value="ECO:0007669"/>
    <property type="project" value="UniProtKB-KW"/>
</dbReference>
<dbReference type="GO" id="GO:0008652">
    <property type="term" value="P:amino acid biosynthetic process"/>
    <property type="evidence" value="ECO:0007669"/>
    <property type="project" value="UniProtKB-KW"/>
</dbReference>
<evidence type="ECO:0000256" key="2">
    <source>
        <dbReference type="ARBA" id="ARBA00023141"/>
    </source>
</evidence>
<evidence type="ECO:0000256" key="3">
    <source>
        <dbReference type="SAM" id="MobiDB-lite"/>
    </source>
</evidence>
<name>A0A0F9ASS6_9ZZZZ</name>
<feature type="compositionally biased region" description="Low complexity" evidence="3">
    <location>
        <begin position="127"/>
        <end position="140"/>
    </location>
</feature>
<dbReference type="PANTHER" id="PTHR21087:SF16">
    <property type="entry name" value="SHIKIMATE KINASE 1, CHLOROPLASTIC"/>
    <property type="match status" value="1"/>
</dbReference>
<dbReference type="PANTHER" id="PTHR21087">
    <property type="entry name" value="SHIKIMATE KINASE"/>
    <property type="match status" value="1"/>
</dbReference>
<comment type="caution">
    <text evidence="5">The sequence shown here is derived from an EMBL/GenBank/DDBJ whole genome shotgun (WGS) entry which is preliminary data.</text>
</comment>
<dbReference type="InterPro" id="IPR031322">
    <property type="entry name" value="Shikimate/glucono_kinase"/>
</dbReference>
<dbReference type="Pfam" id="PF01202">
    <property type="entry name" value="SKI"/>
    <property type="match status" value="1"/>
</dbReference>
<proteinExistence type="predicted"/>
<evidence type="ECO:0000313" key="5">
    <source>
        <dbReference type="EMBL" id="KKL12500.1"/>
    </source>
</evidence>